<feature type="chain" id="PRO_5041366894" description="Secreted protein" evidence="1">
    <location>
        <begin position="33"/>
        <end position="74"/>
    </location>
</feature>
<name>A0AA38PKP9_9AGAR</name>
<protein>
    <recommendedName>
        <fullName evidence="4">Secreted protein</fullName>
    </recommendedName>
</protein>
<dbReference type="EMBL" id="MU805948">
    <property type="protein sequence ID" value="KAJ3844728.1"/>
    <property type="molecule type" value="Genomic_DNA"/>
</dbReference>
<comment type="caution">
    <text evidence="2">The sequence shown here is derived from an EMBL/GenBank/DDBJ whole genome shotgun (WGS) entry which is preliminary data.</text>
</comment>
<sequence>MYGTAPQRSRISAGTLHLWCTVLPWMVAQGQSTKVQAPNTQFIWQVRRLTVISELFIDNCQVSFTEGYFKGWQW</sequence>
<feature type="signal peptide" evidence="1">
    <location>
        <begin position="1"/>
        <end position="32"/>
    </location>
</feature>
<evidence type="ECO:0000313" key="2">
    <source>
        <dbReference type="EMBL" id="KAJ3844728.1"/>
    </source>
</evidence>
<dbReference type="AlphaFoldDB" id="A0AA38PKP9"/>
<evidence type="ECO:0000256" key="1">
    <source>
        <dbReference type="SAM" id="SignalP"/>
    </source>
</evidence>
<evidence type="ECO:0000313" key="3">
    <source>
        <dbReference type="Proteomes" id="UP001163846"/>
    </source>
</evidence>
<evidence type="ECO:0008006" key="4">
    <source>
        <dbReference type="Google" id="ProtNLM"/>
    </source>
</evidence>
<accession>A0AA38PKP9</accession>
<proteinExistence type="predicted"/>
<keyword evidence="3" id="KW-1185">Reference proteome</keyword>
<dbReference type="Proteomes" id="UP001163846">
    <property type="component" value="Unassembled WGS sequence"/>
</dbReference>
<reference evidence="2" key="1">
    <citation type="submission" date="2022-08" db="EMBL/GenBank/DDBJ databases">
        <authorList>
            <consortium name="DOE Joint Genome Institute"/>
            <person name="Min B."/>
            <person name="Riley R."/>
            <person name="Sierra-Patev S."/>
            <person name="Naranjo-Ortiz M."/>
            <person name="Looney B."/>
            <person name="Konkel Z."/>
            <person name="Slot J.C."/>
            <person name="Sakamoto Y."/>
            <person name="Steenwyk J.L."/>
            <person name="Rokas A."/>
            <person name="Carro J."/>
            <person name="Camarero S."/>
            <person name="Ferreira P."/>
            <person name="Molpeceres G."/>
            <person name="Ruiz-Duenas F.J."/>
            <person name="Serrano A."/>
            <person name="Henrissat B."/>
            <person name="Drula E."/>
            <person name="Hughes K.W."/>
            <person name="Mata J.L."/>
            <person name="Ishikawa N.K."/>
            <person name="Vargas-Isla R."/>
            <person name="Ushijima S."/>
            <person name="Smith C.A."/>
            <person name="Ahrendt S."/>
            <person name="Andreopoulos W."/>
            <person name="He G."/>
            <person name="Labutti K."/>
            <person name="Lipzen A."/>
            <person name="Ng V."/>
            <person name="Sandor L."/>
            <person name="Barry K."/>
            <person name="Martinez A.T."/>
            <person name="Xiao Y."/>
            <person name="Gibbons J.G."/>
            <person name="Terashima K."/>
            <person name="Hibbett D.S."/>
            <person name="Grigoriev I.V."/>
        </authorList>
    </citation>
    <scope>NUCLEOTIDE SEQUENCE</scope>
    <source>
        <strain evidence="2">TFB9207</strain>
    </source>
</reference>
<gene>
    <name evidence="2" type="ORF">F5878DRAFT_601366</name>
</gene>
<organism evidence="2 3">
    <name type="scientific">Lentinula raphanica</name>
    <dbReference type="NCBI Taxonomy" id="153919"/>
    <lineage>
        <taxon>Eukaryota</taxon>
        <taxon>Fungi</taxon>
        <taxon>Dikarya</taxon>
        <taxon>Basidiomycota</taxon>
        <taxon>Agaricomycotina</taxon>
        <taxon>Agaricomycetes</taxon>
        <taxon>Agaricomycetidae</taxon>
        <taxon>Agaricales</taxon>
        <taxon>Marasmiineae</taxon>
        <taxon>Omphalotaceae</taxon>
        <taxon>Lentinula</taxon>
    </lineage>
</organism>
<keyword evidence="1" id="KW-0732">Signal</keyword>